<protein>
    <submittedName>
        <fullName evidence="9">DDB1- and CUL4-associated factor 13</fullName>
    </submittedName>
</protein>
<evidence type="ECO:0000256" key="2">
    <source>
        <dbReference type="ARBA" id="ARBA00005649"/>
    </source>
</evidence>
<dbReference type="FunFam" id="2.130.10.10:FF:001900">
    <property type="entry name" value="DDB1- and CUL4-associated factor 13"/>
    <property type="match status" value="1"/>
</dbReference>
<dbReference type="Gene3D" id="2.130.10.10">
    <property type="entry name" value="YVTN repeat-like/Quinoprotein amine dehydrogenase"/>
    <property type="match status" value="2"/>
</dbReference>
<evidence type="ECO:0000256" key="1">
    <source>
        <dbReference type="ARBA" id="ARBA00004604"/>
    </source>
</evidence>
<evidence type="ECO:0000256" key="6">
    <source>
        <dbReference type="ARBA" id="ARBA00023274"/>
    </source>
</evidence>
<dbReference type="PROSITE" id="PS50082">
    <property type="entry name" value="WD_REPEATS_2"/>
    <property type="match status" value="3"/>
</dbReference>
<dbReference type="InterPro" id="IPR007287">
    <property type="entry name" value="Sof1"/>
</dbReference>
<dbReference type="GO" id="GO:0032040">
    <property type="term" value="C:small-subunit processome"/>
    <property type="evidence" value="ECO:0007669"/>
    <property type="project" value="TreeGrafter"/>
</dbReference>
<dbReference type="PROSITE" id="PS50294">
    <property type="entry name" value="WD_REPEATS_REGION"/>
    <property type="match status" value="2"/>
</dbReference>
<feature type="repeat" description="WD" evidence="7">
    <location>
        <begin position="62"/>
        <end position="104"/>
    </location>
</feature>
<keyword evidence="4" id="KW-0677">Repeat</keyword>
<dbReference type="PANTHER" id="PTHR22851">
    <property type="entry name" value="U3 SMALL NUCLEOLAR RNA U3 SNORNA ASSOCIATED PROTEIN"/>
    <property type="match status" value="1"/>
</dbReference>
<keyword evidence="6" id="KW-0687">Ribonucleoprotein</keyword>
<sequence length="504" mass="57342">MKVKVISRNPDEYLRETKDSIHVLPRNIDPALHPFEGPREYVRALNATKLERVFAKPFVANLDGHKDGISCLTKHPTKLATIISGAYDGEVKLWSLTSQSCIQTIQAHDGHVRDVCFLPDGSRFLSVGIDSTIKTWSASCLESCDADAPSSIVPLSTIISKSVISSISHQRKSNIFATCGDQCQLWEHERNEPIRAFSWNVDSLHHVAFNPIDKHILASCASDRSIILYDTRATGPIRKVVMSLRSNQVSWNPMEAFVFTAANEDFNLYSYDVRKLSSPLFVHKDMTSAVTSVDYSPTGKEFVAGGYDKSLRLYNAHQGHSRDIYHTKRMQHVTHTVWSLDNKYVISASDEMNLRVWKAHASENLGYMNTKQRQAVHYTEALKAKYASHPQVRRIARHRQVPRHIYNAANEHRSMRNKVTRKEANKRKHSKPGTVPHVAERTKAGSRMFGQSLNCLSYHVSNTGQLWRSFSYSPNALRKEKVKCKLYESEGERDTKHHFTQRVE</sequence>
<dbReference type="GO" id="GO:0000462">
    <property type="term" value="P:maturation of SSU-rRNA from tricistronic rRNA transcript (SSU-rRNA, 5.8S rRNA, LSU-rRNA)"/>
    <property type="evidence" value="ECO:0007669"/>
    <property type="project" value="TreeGrafter"/>
</dbReference>
<dbReference type="InterPro" id="IPR036322">
    <property type="entry name" value="WD40_repeat_dom_sf"/>
</dbReference>
<dbReference type="Pfam" id="PF04158">
    <property type="entry name" value="Sof1"/>
    <property type="match status" value="1"/>
</dbReference>
<dbReference type="SUPFAM" id="SSF50978">
    <property type="entry name" value="WD40 repeat-like"/>
    <property type="match status" value="1"/>
</dbReference>
<dbReference type="AlphaFoldDB" id="A0A8D8UKQ2"/>
<dbReference type="Pfam" id="PF00400">
    <property type="entry name" value="WD40"/>
    <property type="match status" value="4"/>
</dbReference>
<organism evidence="9">
    <name type="scientific">Cacopsylla melanoneura</name>
    <dbReference type="NCBI Taxonomy" id="428564"/>
    <lineage>
        <taxon>Eukaryota</taxon>
        <taxon>Metazoa</taxon>
        <taxon>Ecdysozoa</taxon>
        <taxon>Arthropoda</taxon>
        <taxon>Hexapoda</taxon>
        <taxon>Insecta</taxon>
        <taxon>Pterygota</taxon>
        <taxon>Neoptera</taxon>
        <taxon>Paraneoptera</taxon>
        <taxon>Hemiptera</taxon>
        <taxon>Sternorrhyncha</taxon>
        <taxon>Psylloidea</taxon>
        <taxon>Psyllidae</taxon>
        <taxon>Psyllinae</taxon>
        <taxon>Cacopsylla</taxon>
    </lineage>
</organism>
<evidence type="ECO:0000256" key="5">
    <source>
        <dbReference type="ARBA" id="ARBA00023242"/>
    </source>
</evidence>
<dbReference type="EMBL" id="HBUF01344515">
    <property type="protein sequence ID" value="CAG6707828.1"/>
    <property type="molecule type" value="Transcribed_RNA"/>
</dbReference>
<evidence type="ECO:0000259" key="8">
    <source>
        <dbReference type="Pfam" id="PF04158"/>
    </source>
</evidence>
<evidence type="ECO:0000256" key="3">
    <source>
        <dbReference type="ARBA" id="ARBA00022574"/>
    </source>
</evidence>
<dbReference type="InterPro" id="IPR001680">
    <property type="entry name" value="WD40_rpt"/>
</dbReference>
<dbReference type="InterPro" id="IPR015943">
    <property type="entry name" value="WD40/YVTN_repeat-like_dom_sf"/>
</dbReference>
<dbReference type="PANTHER" id="PTHR22851:SF0">
    <property type="entry name" value="DDB1- AND CUL4-ASSOCIATED FACTOR 13"/>
    <property type="match status" value="1"/>
</dbReference>
<proteinExistence type="inferred from homology"/>
<evidence type="ECO:0000256" key="7">
    <source>
        <dbReference type="PROSITE-ProRule" id="PRU00221"/>
    </source>
</evidence>
<evidence type="ECO:0000313" key="9">
    <source>
        <dbReference type="EMBL" id="CAG6707828.1"/>
    </source>
</evidence>
<comment type="subcellular location">
    <subcellularLocation>
        <location evidence="1">Nucleus</location>
        <location evidence="1">Nucleolus</location>
    </subcellularLocation>
</comment>
<evidence type="ECO:0000256" key="4">
    <source>
        <dbReference type="ARBA" id="ARBA00022737"/>
    </source>
</evidence>
<keyword evidence="5" id="KW-0539">Nucleus</keyword>
<comment type="similarity">
    <text evidence="2">Belongs to the WD repeat DCAF13/WDSOF1 family.</text>
</comment>
<feature type="repeat" description="WD" evidence="7">
    <location>
        <begin position="105"/>
        <end position="137"/>
    </location>
</feature>
<feature type="domain" description="Sof1-like protein" evidence="8">
    <location>
        <begin position="359"/>
        <end position="443"/>
    </location>
</feature>
<dbReference type="SMART" id="SM00320">
    <property type="entry name" value="WD40"/>
    <property type="match status" value="6"/>
</dbReference>
<feature type="repeat" description="WD" evidence="7">
    <location>
        <begin position="283"/>
        <end position="324"/>
    </location>
</feature>
<name>A0A8D8UKQ2_9HEMI</name>
<keyword evidence="3 7" id="KW-0853">WD repeat</keyword>
<accession>A0A8D8UKQ2</accession>
<reference evidence="9" key="1">
    <citation type="submission" date="2021-05" db="EMBL/GenBank/DDBJ databases">
        <authorList>
            <person name="Alioto T."/>
            <person name="Alioto T."/>
            <person name="Gomez Garrido J."/>
        </authorList>
    </citation>
    <scope>NUCLEOTIDE SEQUENCE</scope>
</reference>
<dbReference type="InterPro" id="IPR051733">
    <property type="entry name" value="WD_repeat_DCAF13/WDSOF1"/>
</dbReference>